<dbReference type="GO" id="GO:0015421">
    <property type="term" value="F:ABC-type oligopeptide transporter activity"/>
    <property type="evidence" value="ECO:0007669"/>
    <property type="project" value="TreeGrafter"/>
</dbReference>
<evidence type="ECO:0000256" key="8">
    <source>
        <dbReference type="ARBA" id="ARBA00023136"/>
    </source>
</evidence>
<dbReference type="PROSITE" id="PS00211">
    <property type="entry name" value="ABC_TRANSPORTER_1"/>
    <property type="match status" value="1"/>
</dbReference>
<dbReference type="PANTHER" id="PTHR43394:SF1">
    <property type="entry name" value="ATP-BINDING CASSETTE SUB-FAMILY B MEMBER 10, MITOCHONDRIAL"/>
    <property type="match status" value="1"/>
</dbReference>
<evidence type="ECO:0000256" key="3">
    <source>
        <dbReference type="ARBA" id="ARBA00022448"/>
    </source>
</evidence>
<keyword evidence="6 12" id="KW-0067">ATP-binding</keyword>
<feature type="transmembrane region" description="Helical" evidence="9">
    <location>
        <begin position="294"/>
        <end position="315"/>
    </location>
</feature>
<evidence type="ECO:0000256" key="6">
    <source>
        <dbReference type="ARBA" id="ARBA00022840"/>
    </source>
</evidence>
<dbReference type="InterPro" id="IPR003439">
    <property type="entry name" value="ABC_transporter-like_ATP-bd"/>
</dbReference>
<evidence type="ECO:0000256" key="9">
    <source>
        <dbReference type="SAM" id="Phobius"/>
    </source>
</evidence>
<evidence type="ECO:0000259" key="11">
    <source>
        <dbReference type="PROSITE" id="PS50929"/>
    </source>
</evidence>
<dbReference type="SUPFAM" id="SSF52540">
    <property type="entry name" value="P-loop containing nucleoside triphosphate hydrolases"/>
    <property type="match status" value="1"/>
</dbReference>
<evidence type="ECO:0000256" key="7">
    <source>
        <dbReference type="ARBA" id="ARBA00022989"/>
    </source>
</evidence>
<evidence type="ECO:0000256" key="1">
    <source>
        <dbReference type="ARBA" id="ARBA00004651"/>
    </source>
</evidence>
<dbReference type="SUPFAM" id="SSF90123">
    <property type="entry name" value="ABC transporter transmembrane region"/>
    <property type="match status" value="1"/>
</dbReference>
<dbReference type="GO" id="GO:0005524">
    <property type="term" value="F:ATP binding"/>
    <property type="evidence" value="ECO:0007669"/>
    <property type="project" value="UniProtKB-KW"/>
</dbReference>
<evidence type="ECO:0000256" key="2">
    <source>
        <dbReference type="ARBA" id="ARBA00007577"/>
    </source>
</evidence>
<keyword evidence="8 9" id="KW-0472">Membrane</keyword>
<keyword evidence="3" id="KW-0813">Transport</keyword>
<comment type="similarity">
    <text evidence="2">Belongs to the ABC transporter superfamily. ABCB family. Multidrug resistance exporter (TC 3.A.1.201) subfamily.</text>
</comment>
<evidence type="ECO:0000256" key="5">
    <source>
        <dbReference type="ARBA" id="ARBA00022741"/>
    </source>
</evidence>
<name>A0A6S6SW17_9BACT</name>
<dbReference type="InterPro" id="IPR017871">
    <property type="entry name" value="ABC_transporter-like_CS"/>
</dbReference>
<reference evidence="12" key="1">
    <citation type="submission" date="2020-01" db="EMBL/GenBank/DDBJ databases">
        <authorList>
            <person name="Meier V. D."/>
            <person name="Meier V D."/>
        </authorList>
    </citation>
    <scope>NUCLEOTIDE SEQUENCE</scope>
    <source>
        <strain evidence="12">HLG_WM_MAG_10</strain>
    </source>
</reference>
<dbReference type="EMBL" id="CACVAQ010000134">
    <property type="protein sequence ID" value="CAA6807485.1"/>
    <property type="molecule type" value="Genomic_DNA"/>
</dbReference>
<dbReference type="Gene3D" id="1.20.1560.10">
    <property type="entry name" value="ABC transporter type 1, transmembrane domain"/>
    <property type="match status" value="1"/>
</dbReference>
<dbReference type="Gene3D" id="3.40.50.300">
    <property type="entry name" value="P-loop containing nucleotide triphosphate hydrolases"/>
    <property type="match status" value="1"/>
</dbReference>
<feature type="transmembrane region" description="Helical" evidence="9">
    <location>
        <begin position="260"/>
        <end position="282"/>
    </location>
</feature>
<dbReference type="CDD" id="cd18576">
    <property type="entry name" value="ABC_6TM_bac_exporter_ABCB8_10_like"/>
    <property type="match status" value="1"/>
</dbReference>
<dbReference type="Pfam" id="PF00664">
    <property type="entry name" value="ABC_membrane"/>
    <property type="match status" value="1"/>
</dbReference>
<comment type="subcellular location">
    <subcellularLocation>
        <location evidence="1">Cell membrane</location>
        <topology evidence="1">Multi-pass membrane protein</topology>
    </subcellularLocation>
</comment>
<dbReference type="FunFam" id="3.40.50.300:FF:000205">
    <property type="entry name" value="ABC transporter B family member 4"/>
    <property type="match status" value="1"/>
</dbReference>
<organism evidence="12">
    <name type="scientific">uncultured Aureispira sp</name>
    <dbReference type="NCBI Taxonomy" id="1331704"/>
    <lineage>
        <taxon>Bacteria</taxon>
        <taxon>Pseudomonadati</taxon>
        <taxon>Bacteroidota</taxon>
        <taxon>Saprospiria</taxon>
        <taxon>Saprospirales</taxon>
        <taxon>Saprospiraceae</taxon>
        <taxon>Aureispira</taxon>
        <taxon>environmental samples</taxon>
    </lineage>
</organism>
<feature type="domain" description="ABC transmembrane type-1" evidence="11">
    <location>
        <begin position="37"/>
        <end position="320"/>
    </location>
</feature>
<keyword evidence="4 9" id="KW-0812">Transmembrane</keyword>
<dbReference type="SMART" id="SM00382">
    <property type="entry name" value="AAA"/>
    <property type="match status" value="1"/>
</dbReference>
<dbReference type="PROSITE" id="PS50893">
    <property type="entry name" value="ABC_TRANSPORTER_2"/>
    <property type="match status" value="1"/>
</dbReference>
<accession>A0A6S6SW17</accession>
<dbReference type="InterPro" id="IPR027417">
    <property type="entry name" value="P-loop_NTPase"/>
</dbReference>
<keyword evidence="5" id="KW-0547">Nucleotide-binding</keyword>
<dbReference type="AlphaFoldDB" id="A0A6S6SW17"/>
<evidence type="ECO:0000256" key="4">
    <source>
        <dbReference type="ARBA" id="ARBA00022692"/>
    </source>
</evidence>
<feature type="transmembrane region" description="Helical" evidence="9">
    <location>
        <begin position="77"/>
        <end position="102"/>
    </location>
</feature>
<evidence type="ECO:0000259" key="10">
    <source>
        <dbReference type="PROSITE" id="PS50893"/>
    </source>
</evidence>
<dbReference type="PROSITE" id="PS50929">
    <property type="entry name" value="ABC_TM1F"/>
    <property type="match status" value="1"/>
</dbReference>
<dbReference type="PANTHER" id="PTHR43394">
    <property type="entry name" value="ATP-DEPENDENT PERMEASE MDL1, MITOCHONDRIAL"/>
    <property type="match status" value="1"/>
</dbReference>
<dbReference type="CDD" id="cd03249">
    <property type="entry name" value="ABC_MTABC3_MDL1_MDL2"/>
    <property type="match status" value="1"/>
</dbReference>
<keyword evidence="7 9" id="KW-1133">Transmembrane helix</keyword>
<feature type="transmembrane region" description="Helical" evidence="9">
    <location>
        <begin position="156"/>
        <end position="172"/>
    </location>
</feature>
<dbReference type="GO" id="GO:0016887">
    <property type="term" value="F:ATP hydrolysis activity"/>
    <property type="evidence" value="ECO:0007669"/>
    <property type="project" value="InterPro"/>
</dbReference>
<dbReference type="InterPro" id="IPR039421">
    <property type="entry name" value="Type_1_exporter"/>
</dbReference>
<proteinExistence type="inferred from homology"/>
<dbReference type="InterPro" id="IPR011527">
    <property type="entry name" value="ABC1_TM_dom"/>
</dbReference>
<feature type="transmembrane region" description="Helical" evidence="9">
    <location>
        <begin position="34"/>
        <end position="57"/>
    </location>
</feature>
<dbReference type="GO" id="GO:0090374">
    <property type="term" value="P:oligopeptide export from mitochondrion"/>
    <property type="evidence" value="ECO:0007669"/>
    <property type="project" value="TreeGrafter"/>
</dbReference>
<dbReference type="Pfam" id="PF00005">
    <property type="entry name" value="ABC_tran"/>
    <property type="match status" value="1"/>
</dbReference>
<dbReference type="GO" id="GO:0005886">
    <property type="term" value="C:plasma membrane"/>
    <property type="evidence" value="ECO:0007669"/>
    <property type="project" value="UniProtKB-SubCell"/>
</dbReference>
<dbReference type="InterPro" id="IPR036640">
    <property type="entry name" value="ABC1_TM_sf"/>
</dbReference>
<evidence type="ECO:0000313" key="12">
    <source>
        <dbReference type="EMBL" id="CAA6807485.1"/>
    </source>
</evidence>
<protein>
    <submittedName>
        <fullName evidence="12">Lipid A export ATP-binding/permease protein MsbA</fullName>
    </submittedName>
</protein>
<gene>
    <name evidence="12" type="ORF">HELGO_WM35003</name>
</gene>
<sequence>MARRKSGSEERPKISKDGWAKAKKLLIYLAPYRWSFFGGLFFLVIGSSVFMVFPAAAGELIDIAKGESKWGFTLKDVGLVLVSILVLQAFTSYFRVLLFANVSEKGMADIRKALYDKLITQPTSFFDQNRVGELTSRSTADVQQLQDVLSITLAELIRQIIILLVGVIYLAWMAPELLLVMISTFPVVIIIAMVFGRYIRKLSRKRQDKLAETSTVLEETLQAISVVKAFTNEWFERKRYGRAVDDVVTISLSFARIRGLFIVFIITALFGAMFFVLWWGATMVEAGTMKSGELVTFITLTAIIGAAVASLGDFYTQVLRAVGASERIMELLESDSEIVLDKTLPALKIKGKIAFNQVEFNYPSRPDLTILNDVNLKIESGQKIALVGASGGGKSTIVKLLLRFYELKSGNITVDGKPITDYNLLQLRQNIGIVPQDVILFGGSIRENIAYGKQTATEAEIVKAAEQANAWEFINSFPEGLDTIVGERGVQLSGGQRQRVAIARAILKNPSILLLDEATSALDAESERVVQDALNKLMEGRTSIIIAHRLATVRDVDCIYVLEHGKIVEQGNHAELVANEKGVYTQLAKLQFS</sequence>
<dbReference type="InterPro" id="IPR003593">
    <property type="entry name" value="AAA+_ATPase"/>
</dbReference>
<feature type="transmembrane region" description="Helical" evidence="9">
    <location>
        <begin position="178"/>
        <end position="199"/>
    </location>
</feature>
<feature type="domain" description="ABC transporter" evidence="10">
    <location>
        <begin position="353"/>
        <end position="589"/>
    </location>
</feature>